<evidence type="ECO:0000256" key="4">
    <source>
        <dbReference type="SAM" id="MobiDB-lite"/>
    </source>
</evidence>
<dbReference type="EMBL" id="JALNTZ010000002">
    <property type="protein sequence ID" value="KAJ3664377.1"/>
    <property type="molecule type" value="Genomic_DNA"/>
</dbReference>
<comment type="subcellular location">
    <subcellularLocation>
        <location evidence="1">Nucleus</location>
        <location evidence="1">Nucleolus</location>
    </subcellularLocation>
</comment>
<comment type="similarity">
    <text evidence="2">Belongs to the SLX9 family.</text>
</comment>
<protein>
    <recommendedName>
        <fullName evidence="7">Ribosome biogenesis protein SLX9</fullName>
    </recommendedName>
</protein>
<sequence length="201" mass="22834">MGKVRRQRKKFHLPANQTKPTTFGLEKPIETETASGPEFLIAPQENLFANLNIDVGNLNKSLPDDVRSVKSFKSVKSESEKIISKKGKLKLRRELLMKKFEAIKEEKQLVKKKKAVGGDLNPLRDALPSLESLLKSKGNVPYKQKPQKKRRGIEKAKTIKKNQLQGIQVFQQMFKSKQFQKDPQVAIAQQIKAVLENDKSS</sequence>
<evidence type="ECO:0000256" key="1">
    <source>
        <dbReference type="ARBA" id="ARBA00004604"/>
    </source>
</evidence>
<name>A0AA38J364_9CUCU</name>
<dbReference type="InterPro" id="IPR028160">
    <property type="entry name" value="Slx9-like"/>
</dbReference>
<dbReference type="GO" id="GO:0005730">
    <property type="term" value="C:nucleolus"/>
    <property type="evidence" value="ECO:0007669"/>
    <property type="project" value="UniProtKB-SubCell"/>
</dbReference>
<reference evidence="5" key="1">
    <citation type="journal article" date="2023" name="G3 (Bethesda)">
        <title>Whole genome assemblies of Zophobas morio and Tenebrio molitor.</title>
        <authorList>
            <person name="Kaur S."/>
            <person name="Stinson S.A."/>
            <person name="diCenzo G.C."/>
        </authorList>
    </citation>
    <scope>NUCLEOTIDE SEQUENCE</scope>
    <source>
        <strain evidence="5">QUZm001</strain>
    </source>
</reference>
<dbReference type="GO" id="GO:0030688">
    <property type="term" value="C:preribosome, small subunit precursor"/>
    <property type="evidence" value="ECO:0007669"/>
    <property type="project" value="InterPro"/>
</dbReference>
<gene>
    <name evidence="5" type="ORF">Zmor_008554</name>
</gene>
<evidence type="ECO:0008006" key="7">
    <source>
        <dbReference type="Google" id="ProtNLM"/>
    </source>
</evidence>
<evidence type="ECO:0000256" key="3">
    <source>
        <dbReference type="ARBA" id="ARBA00023242"/>
    </source>
</evidence>
<proteinExistence type="inferred from homology"/>
<dbReference type="PANTHER" id="PTHR31109:SF2">
    <property type="entry name" value="RIBOSOME BIOGENESIS PROTEIN SLX9 HOMOLOG"/>
    <property type="match status" value="1"/>
</dbReference>
<dbReference type="GO" id="GO:0000462">
    <property type="term" value="P:maturation of SSU-rRNA from tricistronic rRNA transcript (SSU-rRNA, 5.8S rRNA, LSU-rRNA)"/>
    <property type="evidence" value="ECO:0007669"/>
    <property type="project" value="InterPro"/>
</dbReference>
<keyword evidence="3" id="KW-0539">Nucleus</keyword>
<evidence type="ECO:0000256" key="2">
    <source>
        <dbReference type="ARBA" id="ARBA00011022"/>
    </source>
</evidence>
<dbReference type="PANTHER" id="PTHR31109">
    <property type="entry name" value="PROTEIN FAM207A"/>
    <property type="match status" value="1"/>
</dbReference>
<dbReference type="GO" id="GO:0030686">
    <property type="term" value="C:90S preribosome"/>
    <property type="evidence" value="ECO:0007669"/>
    <property type="project" value="InterPro"/>
</dbReference>
<dbReference type="AlphaFoldDB" id="A0AA38J364"/>
<dbReference type="Pfam" id="PF15341">
    <property type="entry name" value="SLX9"/>
    <property type="match status" value="1"/>
</dbReference>
<organism evidence="5 6">
    <name type="scientific">Zophobas morio</name>
    <dbReference type="NCBI Taxonomy" id="2755281"/>
    <lineage>
        <taxon>Eukaryota</taxon>
        <taxon>Metazoa</taxon>
        <taxon>Ecdysozoa</taxon>
        <taxon>Arthropoda</taxon>
        <taxon>Hexapoda</taxon>
        <taxon>Insecta</taxon>
        <taxon>Pterygota</taxon>
        <taxon>Neoptera</taxon>
        <taxon>Endopterygota</taxon>
        <taxon>Coleoptera</taxon>
        <taxon>Polyphaga</taxon>
        <taxon>Cucujiformia</taxon>
        <taxon>Tenebrionidae</taxon>
        <taxon>Zophobas</taxon>
    </lineage>
</organism>
<comment type="caution">
    <text evidence="5">The sequence shown here is derived from an EMBL/GenBank/DDBJ whole genome shotgun (WGS) entry which is preliminary data.</text>
</comment>
<feature type="region of interest" description="Disordered" evidence="4">
    <location>
        <begin position="1"/>
        <end position="22"/>
    </location>
</feature>
<feature type="compositionally biased region" description="Basic residues" evidence="4">
    <location>
        <begin position="1"/>
        <end position="12"/>
    </location>
</feature>
<evidence type="ECO:0000313" key="6">
    <source>
        <dbReference type="Proteomes" id="UP001168821"/>
    </source>
</evidence>
<keyword evidence="6" id="KW-1185">Reference proteome</keyword>
<accession>A0AA38J364</accession>
<evidence type="ECO:0000313" key="5">
    <source>
        <dbReference type="EMBL" id="KAJ3664377.1"/>
    </source>
</evidence>
<dbReference type="Proteomes" id="UP001168821">
    <property type="component" value="Unassembled WGS sequence"/>
</dbReference>